<reference evidence="1" key="1">
    <citation type="journal article" date="2020" name="Stud. Mycol.">
        <title>101 Dothideomycetes genomes: a test case for predicting lifestyles and emergence of pathogens.</title>
        <authorList>
            <person name="Haridas S."/>
            <person name="Albert R."/>
            <person name="Binder M."/>
            <person name="Bloem J."/>
            <person name="Labutti K."/>
            <person name="Salamov A."/>
            <person name="Andreopoulos B."/>
            <person name="Baker S."/>
            <person name="Barry K."/>
            <person name="Bills G."/>
            <person name="Bluhm B."/>
            <person name="Cannon C."/>
            <person name="Castanera R."/>
            <person name="Culley D."/>
            <person name="Daum C."/>
            <person name="Ezra D."/>
            <person name="Gonzalez J."/>
            <person name="Henrissat B."/>
            <person name="Kuo A."/>
            <person name="Liang C."/>
            <person name="Lipzen A."/>
            <person name="Lutzoni F."/>
            <person name="Magnuson J."/>
            <person name="Mondo S."/>
            <person name="Nolan M."/>
            <person name="Ohm R."/>
            <person name="Pangilinan J."/>
            <person name="Park H.-J."/>
            <person name="Ramirez L."/>
            <person name="Alfaro M."/>
            <person name="Sun H."/>
            <person name="Tritt A."/>
            <person name="Yoshinaga Y."/>
            <person name="Zwiers L.-H."/>
            <person name="Turgeon B."/>
            <person name="Goodwin S."/>
            <person name="Spatafora J."/>
            <person name="Crous P."/>
            <person name="Grigoriev I."/>
        </authorList>
    </citation>
    <scope>NUCLEOTIDE SEQUENCE</scope>
    <source>
        <strain evidence="1">CBS 116435</strain>
    </source>
</reference>
<evidence type="ECO:0000313" key="2">
    <source>
        <dbReference type="Proteomes" id="UP000799441"/>
    </source>
</evidence>
<dbReference type="AlphaFoldDB" id="A0A9P4QHM0"/>
<organism evidence="1 2">
    <name type="scientific">Polychaeton citri CBS 116435</name>
    <dbReference type="NCBI Taxonomy" id="1314669"/>
    <lineage>
        <taxon>Eukaryota</taxon>
        <taxon>Fungi</taxon>
        <taxon>Dikarya</taxon>
        <taxon>Ascomycota</taxon>
        <taxon>Pezizomycotina</taxon>
        <taxon>Dothideomycetes</taxon>
        <taxon>Dothideomycetidae</taxon>
        <taxon>Capnodiales</taxon>
        <taxon>Capnodiaceae</taxon>
        <taxon>Polychaeton</taxon>
    </lineage>
</organism>
<keyword evidence="2" id="KW-1185">Reference proteome</keyword>
<dbReference type="EMBL" id="MU003766">
    <property type="protein sequence ID" value="KAF2725723.1"/>
    <property type="molecule type" value="Genomic_DNA"/>
</dbReference>
<dbReference type="Proteomes" id="UP000799441">
    <property type="component" value="Unassembled WGS sequence"/>
</dbReference>
<comment type="caution">
    <text evidence="1">The sequence shown here is derived from an EMBL/GenBank/DDBJ whole genome shotgun (WGS) entry which is preliminary data.</text>
</comment>
<accession>A0A9P4QHM0</accession>
<evidence type="ECO:0000313" key="1">
    <source>
        <dbReference type="EMBL" id="KAF2725723.1"/>
    </source>
</evidence>
<sequence>MKPRRTPSRPARRAKSRVDVGERFQSNSLILRRADGDAHLPSRLTQAPLRYSTARRLASATRPFCSGTFAAALLLCLPSEYLHCLAQSHLQDHRETVAILSTFPP</sequence>
<protein>
    <submittedName>
        <fullName evidence="1">Uncharacterized protein</fullName>
    </submittedName>
</protein>
<name>A0A9P4QHM0_9PEZI</name>
<gene>
    <name evidence="1" type="ORF">K431DRAFT_48201</name>
</gene>
<proteinExistence type="predicted"/>